<evidence type="ECO:0000313" key="3">
    <source>
        <dbReference type="Proteomes" id="UP000485058"/>
    </source>
</evidence>
<name>A0A699YRY6_HAELA</name>
<dbReference type="Proteomes" id="UP000485058">
    <property type="component" value="Unassembled WGS sequence"/>
</dbReference>
<reference evidence="2 3" key="1">
    <citation type="submission" date="2020-02" db="EMBL/GenBank/DDBJ databases">
        <title>Draft genome sequence of Haematococcus lacustris strain NIES-144.</title>
        <authorList>
            <person name="Morimoto D."/>
            <person name="Nakagawa S."/>
            <person name="Yoshida T."/>
            <person name="Sawayama S."/>
        </authorList>
    </citation>
    <scope>NUCLEOTIDE SEQUENCE [LARGE SCALE GENOMIC DNA]</scope>
    <source>
        <strain evidence="2 3">NIES-144</strain>
    </source>
</reference>
<gene>
    <name evidence="2" type="ORF">HaLaN_05834</name>
</gene>
<protein>
    <submittedName>
        <fullName evidence="2">Uncharacterized protein</fullName>
    </submittedName>
</protein>
<evidence type="ECO:0000256" key="1">
    <source>
        <dbReference type="SAM" id="Phobius"/>
    </source>
</evidence>
<accession>A0A699YRY6</accession>
<dbReference type="AlphaFoldDB" id="A0A699YRY6"/>
<comment type="caution">
    <text evidence="2">The sequence shown here is derived from an EMBL/GenBank/DDBJ whole genome shotgun (WGS) entry which is preliminary data.</text>
</comment>
<keyword evidence="1" id="KW-0472">Membrane</keyword>
<keyword evidence="1" id="KW-0812">Transmembrane</keyword>
<evidence type="ECO:0000313" key="2">
    <source>
        <dbReference type="EMBL" id="GFH10508.1"/>
    </source>
</evidence>
<keyword evidence="3" id="KW-1185">Reference proteome</keyword>
<keyword evidence="1" id="KW-1133">Transmembrane helix</keyword>
<dbReference type="EMBL" id="BLLF01000321">
    <property type="protein sequence ID" value="GFH10508.1"/>
    <property type="molecule type" value="Genomic_DNA"/>
</dbReference>
<proteinExistence type="predicted"/>
<organism evidence="2 3">
    <name type="scientific">Haematococcus lacustris</name>
    <name type="common">Green alga</name>
    <name type="synonym">Haematococcus pluvialis</name>
    <dbReference type="NCBI Taxonomy" id="44745"/>
    <lineage>
        <taxon>Eukaryota</taxon>
        <taxon>Viridiplantae</taxon>
        <taxon>Chlorophyta</taxon>
        <taxon>core chlorophytes</taxon>
        <taxon>Chlorophyceae</taxon>
        <taxon>CS clade</taxon>
        <taxon>Chlamydomonadales</taxon>
        <taxon>Haematococcaceae</taxon>
        <taxon>Haematococcus</taxon>
    </lineage>
</organism>
<feature type="transmembrane region" description="Helical" evidence="1">
    <location>
        <begin position="31"/>
        <end position="51"/>
    </location>
</feature>
<sequence length="67" mass="7405">MSLSDALLSVLEDLWNCFRTMLKTLVAAPHVILVPCLLFATSVALGCWAIVSFEMATASNLQVFHMY</sequence>